<evidence type="ECO:0000313" key="2">
    <source>
        <dbReference type="EMBL" id="SDG94752.1"/>
    </source>
</evidence>
<evidence type="ECO:0000313" key="3">
    <source>
        <dbReference type="Proteomes" id="UP000199399"/>
    </source>
</evidence>
<dbReference type="AlphaFoldDB" id="A0A1G7YDX4"/>
<proteinExistence type="predicted"/>
<feature type="chain" id="PRO_5011534908" evidence="1">
    <location>
        <begin position="39"/>
        <end position="147"/>
    </location>
</feature>
<name>A0A1G7YDX4_9RHOB</name>
<dbReference type="Proteomes" id="UP000199399">
    <property type="component" value="Unassembled WGS sequence"/>
</dbReference>
<keyword evidence="3" id="KW-1185">Reference proteome</keyword>
<dbReference type="Pfam" id="PF12318">
    <property type="entry name" value="FAD-SLDH"/>
    <property type="match status" value="1"/>
</dbReference>
<keyword evidence="1" id="KW-0732">Signal</keyword>
<sequence length="147" mass="15905">MARTRATQATTMTRRGMLSAVSAASLLSLTQIPTRAFAANLDVEGFLALSQKTLQKDDLFEDVAAPMLKAFADIDRKDDLAALAEGAEDQALSNEIAAAWYSGVSPDPDDLEVITYTDALMWQAMDYTKPMAYCGGPMGYWADPPES</sequence>
<feature type="signal peptide" evidence="1">
    <location>
        <begin position="1"/>
        <end position="38"/>
    </location>
</feature>
<gene>
    <name evidence="2" type="ORF">SAMN04489759_11521</name>
</gene>
<dbReference type="STRING" id="218672.SAMN04489759_11521"/>
<dbReference type="RefSeq" id="WP_244153727.1">
    <property type="nucleotide sequence ID" value="NZ_FNBP01000015.1"/>
</dbReference>
<dbReference type="InterPro" id="IPR006311">
    <property type="entry name" value="TAT_signal"/>
</dbReference>
<dbReference type="InterPro" id="IPR024651">
    <property type="entry name" value="FAD-SLDH_ssu"/>
</dbReference>
<dbReference type="EMBL" id="FNBP01000015">
    <property type="protein sequence ID" value="SDG94752.1"/>
    <property type="molecule type" value="Genomic_DNA"/>
</dbReference>
<organism evidence="2 3">
    <name type="scientific">Sulfitobacter delicatus</name>
    <dbReference type="NCBI Taxonomy" id="218672"/>
    <lineage>
        <taxon>Bacteria</taxon>
        <taxon>Pseudomonadati</taxon>
        <taxon>Pseudomonadota</taxon>
        <taxon>Alphaproteobacteria</taxon>
        <taxon>Rhodobacterales</taxon>
        <taxon>Roseobacteraceae</taxon>
        <taxon>Sulfitobacter</taxon>
    </lineage>
</organism>
<reference evidence="3" key="1">
    <citation type="submission" date="2016-10" db="EMBL/GenBank/DDBJ databases">
        <authorList>
            <person name="Varghese N."/>
            <person name="Submissions S."/>
        </authorList>
    </citation>
    <scope>NUCLEOTIDE SEQUENCE [LARGE SCALE GENOMIC DNA]</scope>
    <source>
        <strain evidence="3">DSM 16477</strain>
    </source>
</reference>
<evidence type="ECO:0000256" key="1">
    <source>
        <dbReference type="SAM" id="SignalP"/>
    </source>
</evidence>
<dbReference type="PROSITE" id="PS51318">
    <property type="entry name" value="TAT"/>
    <property type="match status" value="1"/>
</dbReference>
<accession>A0A1G7YDX4</accession>
<protein>
    <submittedName>
        <fullName evidence="2">Membrane bound FAD containing D-sorbitol dehydrogenase</fullName>
    </submittedName>
</protein>